<evidence type="ECO:0000256" key="11">
    <source>
        <dbReference type="PROSITE-ProRule" id="PRU10141"/>
    </source>
</evidence>
<feature type="compositionally biased region" description="Basic and acidic residues" evidence="12">
    <location>
        <begin position="564"/>
        <end position="592"/>
    </location>
</feature>
<evidence type="ECO:0000256" key="1">
    <source>
        <dbReference type="ARBA" id="ARBA00004123"/>
    </source>
</evidence>
<accession>A0ABR0KDA0</accession>
<evidence type="ECO:0000256" key="4">
    <source>
        <dbReference type="ARBA" id="ARBA00022679"/>
    </source>
</evidence>
<dbReference type="SUPFAM" id="SSF56112">
    <property type="entry name" value="Protein kinase-like (PK-like)"/>
    <property type="match status" value="1"/>
</dbReference>
<dbReference type="InterPro" id="IPR050108">
    <property type="entry name" value="CDK"/>
</dbReference>
<keyword evidence="5 11" id="KW-0547">Nucleotide-binding</keyword>
<evidence type="ECO:0000256" key="7">
    <source>
        <dbReference type="ARBA" id="ARBA00022840"/>
    </source>
</evidence>
<evidence type="ECO:0000256" key="9">
    <source>
        <dbReference type="ARBA" id="ARBA00047811"/>
    </source>
</evidence>
<comment type="subcellular location">
    <subcellularLocation>
        <location evidence="1">Nucleus</location>
    </subcellularLocation>
</comment>
<feature type="binding site" evidence="11">
    <location>
        <position position="59"/>
    </location>
    <ligand>
        <name>ATP</name>
        <dbReference type="ChEBI" id="CHEBI:30616"/>
    </ligand>
</feature>
<feature type="compositionally biased region" description="Basic and acidic residues" evidence="12">
    <location>
        <begin position="492"/>
        <end position="501"/>
    </location>
</feature>
<comment type="similarity">
    <text evidence="2">Belongs to the protein kinase superfamily. CMGC Ser/Thr protein kinase family. CDC2/CDKX subfamily.</text>
</comment>
<keyword evidence="6 14" id="KW-0418">Kinase</keyword>
<reference evidence="14 15" key="1">
    <citation type="submission" date="2023-08" db="EMBL/GenBank/DDBJ databases">
        <title>Black Yeasts Isolated from many extreme environments.</title>
        <authorList>
            <person name="Coleine C."/>
            <person name="Stajich J.E."/>
            <person name="Selbmann L."/>
        </authorList>
    </citation>
    <scope>NUCLEOTIDE SEQUENCE [LARGE SCALE GENOMIC DNA]</scope>
    <source>
        <strain evidence="14 15">CCFEE 5885</strain>
    </source>
</reference>
<feature type="domain" description="Protein kinase" evidence="13">
    <location>
        <begin position="30"/>
        <end position="330"/>
    </location>
</feature>
<feature type="region of interest" description="Disordered" evidence="12">
    <location>
        <begin position="331"/>
        <end position="651"/>
    </location>
</feature>
<dbReference type="PANTHER" id="PTHR24056:SF233">
    <property type="entry name" value="CYCLIN-DEPENDENT KINASE 9"/>
    <property type="match status" value="1"/>
</dbReference>
<evidence type="ECO:0000259" key="13">
    <source>
        <dbReference type="PROSITE" id="PS50011"/>
    </source>
</evidence>
<dbReference type="InterPro" id="IPR000719">
    <property type="entry name" value="Prot_kinase_dom"/>
</dbReference>
<comment type="catalytic activity">
    <reaction evidence="9">
        <text>L-threonyl-[protein] + ATP = O-phospho-L-threonyl-[protein] + ADP + H(+)</text>
        <dbReference type="Rhea" id="RHEA:46608"/>
        <dbReference type="Rhea" id="RHEA-COMP:11060"/>
        <dbReference type="Rhea" id="RHEA-COMP:11605"/>
        <dbReference type="ChEBI" id="CHEBI:15378"/>
        <dbReference type="ChEBI" id="CHEBI:30013"/>
        <dbReference type="ChEBI" id="CHEBI:30616"/>
        <dbReference type="ChEBI" id="CHEBI:61977"/>
        <dbReference type="ChEBI" id="CHEBI:456216"/>
        <dbReference type="EC" id="2.7.11.22"/>
    </reaction>
</comment>
<keyword evidence="3 14" id="KW-0723">Serine/threonine-protein kinase</keyword>
<dbReference type="InterPro" id="IPR017441">
    <property type="entry name" value="Protein_kinase_ATP_BS"/>
</dbReference>
<dbReference type="PROSITE" id="PS50011">
    <property type="entry name" value="PROTEIN_KINASE_DOM"/>
    <property type="match status" value="1"/>
</dbReference>
<dbReference type="InterPro" id="IPR011009">
    <property type="entry name" value="Kinase-like_dom_sf"/>
</dbReference>
<keyword evidence="4 14" id="KW-0808">Transferase</keyword>
<dbReference type="EMBL" id="JAVRRG010000048">
    <property type="protein sequence ID" value="KAK5093074.1"/>
    <property type="molecule type" value="Genomic_DNA"/>
</dbReference>
<dbReference type="GO" id="GO:0004740">
    <property type="term" value="F:pyruvate dehydrogenase (acetyl-transferring) kinase activity"/>
    <property type="evidence" value="ECO:0007669"/>
    <property type="project" value="UniProtKB-EC"/>
</dbReference>
<feature type="region of interest" description="Disordered" evidence="12">
    <location>
        <begin position="1"/>
        <end position="20"/>
    </location>
</feature>
<dbReference type="Proteomes" id="UP001345013">
    <property type="component" value="Unassembled WGS sequence"/>
</dbReference>
<evidence type="ECO:0000256" key="5">
    <source>
        <dbReference type="ARBA" id="ARBA00022741"/>
    </source>
</evidence>
<dbReference type="PROSITE" id="PS00107">
    <property type="entry name" value="PROTEIN_KINASE_ATP"/>
    <property type="match status" value="1"/>
</dbReference>
<dbReference type="Pfam" id="PF00069">
    <property type="entry name" value="Pkinase"/>
    <property type="match status" value="1"/>
</dbReference>
<dbReference type="SMART" id="SM00220">
    <property type="entry name" value="S_TKc"/>
    <property type="match status" value="1"/>
</dbReference>
<evidence type="ECO:0000256" key="3">
    <source>
        <dbReference type="ARBA" id="ARBA00022527"/>
    </source>
</evidence>
<evidence type="ECO:0000313" key="14">
    <source>
        <dbReference type="EMBL" id="KAK5093074.1"/>
    </source>
</evidence>
<evidence type="ECO:0000256" key="8">
    <source>
        <dbReference type="ARBA" id="ARBA00023242"/>
    </source>
</evidence>
<evidence type="ECO:0000256" key="2">
    <source>
        <dbReference type="ARBA" id="ARBA00006485"/>
    </source>
</evidence>
<evidence type="ECO:0000256" key="12">
    <source>
        <dbReference type="SAM" id="MobiDB-lite"/>
    </source>
</evidence>
<feature type="compositionally biased region" description="Basic and acidic residues" evidence="12">
    <location>
        <begin position="418"/>
        <end position="463"/>
    </location>
</feature>
<sequence>MATKPAGRYPLESNPEGKPRFRGCSKVQEYEWMCKLGEGTFGEVSKARSKKTGQVVALKKILVHNEKDGFPITALREIKLLKALNHPNILRLVEMAVERPKDVTKKSNMFMVTPYMDHDLSGMLKNPNIHLTEPQIKCYMKQLLEGCRYLHESRILHRDMKAANLLISNKGILQIADFGLARPYEDAPPQPGKGGGEATRGYTTLVVTRWYRPPELLLQLRNYTTAVDMWGVGCVFGEMYKRRPILQGDSDVAQADLIFSLVGSPNAETMPGWEDLPGAKDANWGNRKCTLRQTFAKDLSQTGLSLLEELLRLDWRTRINAIDALEHPFFRTDPLPARPEDLPRMEDSHEFDKQRIREDQRKAPPAPAGGQVGVAPQNEYGFVDNSRPVNRYGGRGGRPTHANGLGRRPPPRGQNGDYDNRGPRPPRNDDNYDHGYRQPRHYDDDPYRERRPPPPQHYDDPYLRRPPPPDTSLPPRPPIPDMDPYHSGGPPPHRERDDRPLPRRVPPAAEVGPRGPPQRGAPEVDTYIPSYSSADPHARPPRTVLRDPTGGPAHNRRPPIPSREGSDRPISRDDRGLSAEYDDRLPYDDHANGEPYVNRRGPSSVGSYERRRSRSPIRDRIPDRERERQYYNHDRDGRNGGGHSQEYYGRR</sequence>
<keyword evidence="7 11" id="KW-0067">ATP-binding</keyword>
<dbReference type="Gene3D" id="1.10.510.10">
    <property type="entry name" value="Transferase(Phosphotransferase) domain 1"/>
    <property type="match status" value="1"/>
</dbReference>
<gene>
    <name evidence="14" type="primary">BUR1</name>
    <name evidence="14" type="ORF">LTR24_004604</name>
</gene>
<comment type="catalytic activity">
    <reaction evidence="10">
        <text>L-seryl-[protein] + ATP = O-phospho-L-seryl-[protein] + ADP + H(+)</text>
        <dbReference type="Rhea" id="RHEA:17989"/>
        <dbReference type="Rhea" id="RHEA-COMP:9863"/>
        <dbReference type="Rhea" id="RHEA-COMP:11604"/>
        <dbReference type="ChEBI" id="CHEBI:15378"/>
        <dbReference type="ChEBI" id="CHEBI:29999"/>
        <dbReference type="ChEBI" id="CHEBI:30616"/>
        <dbReference type="ChEBI" id="CHEBI:83421"/>
        <dbReference type="ChEBI" id="CHEBI:456216"/>
        <dbReference type="EC" id="2.7.11.22"/>
    </reaction>
</comment>
<evidence type="ECO:0000313" key="15">
    <source>
        <dbReference type="Proteomes" id="UP001345013"/>
    </source>
</evidence>
<evidence type="ECO:0000256" key="10">
    <source>
        <dbReference type="ARBA" id="ARBA00048367"/>
    </source>
</evidence>
<dbReference type="InterPro" id="IPR008271">
    <property type="entry name" value="Ser/Thr_kinase_AS"/>
</dbReference>
<feature type="compositionally biased region" description="Basic and acidic residues" evidence="12">
    <location>
        <begin position="338"/>
        <end position="362"/>
    </location>
</feature>
<evidence type="ECO:0000256" key="6">
    <source>
        <dbReference type="ARBA" id="ARBA00022777"/>
    </source>
</evidence>
<feature type="compositionally biased region" description="Basic and acidic residues" evidence="12">
    <location>
        <begin position="616"/>
        <end position="638"/>
    </location>
</feature>
<dbReference type="PROSITE" id="PS00108">
    <property type="entry name" value="PROTEIN_KINASE_ST"/>
    <property type="match status" value="1"/>
</dbReference>
<comment type="caution">
    <text evidence="14">The sequence shown here is derived from an EMBL/GenBank/DDBJ whole genome shotgun (WGS) entry which is preliminary data.</text>
</comment>
<dbReference type="EC" id="2.7.11.2" evidence="14"/>
<keyword evidence="15" id="KW-1185">Reference proteome</keyword>
<dbReference type="Gene3D" id="3.30.200.20">
    <property type="entry name" value="Phosphorylase Kinase, domain 1"/>
    <property type="match status" value="1"/>
</dbReference>
<organism evidence="14 15">
    <name type="scientific">Lithohypha guttulata</name>
    <dbReference type="NCBI Taxonomy" id="1690604"/>
    <lineage>
        <taxon>Eukaryota</taxon>
        <taxon>Fungi</taxon>
        <taxon>Dikarya</taxon>
        <taxon>Ascomycota</taxon>
        <taxon>Pezizomycotina</taxon>
        <taxon>Eurotiomycetes</taxon>
        <taxon>Chaetothyriomycetidae</taxon>
        <taxon>Chaetothyriales</taxon>
        <taxon>Trichomeriaceae</taxon>
        <taxon>Lithohypha</taxon>
    </lineage>
</organism>
<feature type="compositionally biased region" description="Pro residues" evidence="12">
    <location>
        <begin position="464"/>
        <end position="481"/>
    </location>
</feature>
<name>A0ABR0KDA0_9EURO</name>
<protein>
    <submittedName>
        <fullName evidence="14">Serine/threonine protein kinase, CMGC, CDC2/CDK subfamily</fullName>
        <ecNumber evidence="14">2.7.11.2</ecNumber>
    </submittedName>
</protein>
<dbReference type="PANTHER" id="PTHR24056">
    <property type="entry name" value="CELL DIVISION PROTEIN KINASE"/>
    <property type="match status" value="1"/>
</dbReference>
<proteinExistence type="inferred from homology"/>
<keyword evidence="8" id="KW-0539">Nucleus</keyword>